<evidence type="ECO:0000313" key="16">
    <source>
        <dbReference type="Proteomes" id="UP000694846"/>
    </source>
</evidence>
<dbReference type="Gene3D" id="3.40.50.300">
    <property type="entry name" value="P-loop containing nucleotide triphosphate hydrolases"/>
    <property type="match status" value="1"/>
</dbReference>
<dbReference type="PIRSF" id="PIRSF001174">
    <property type="entry name" value="Lon_proteas"/>
    <property type="match status" value="1"/>
</dbReference>
<evidence type="ECO:0000256" key="10">
    <source>
        <dbReference type="PROSITE-ProRule" id="PRU01122"/>
    </source>
</evidence>
<dbReference type="SMART" id="SM00464">
    <property type="entry name" value="LON"/>
    <property type="match status" value="1"/>
</dbReference>
<dbReference type="PROSITE" id="PS51787">
    <property type="entry name" value="LON_N"/>
    <property type="match status" value="1"/>
</dbReference>
<dbReference type="AlphaFoldDB" id="A0A2S2R3Y0"/>
<dbReference type="SUPFAM" id="SSF52540">
    <property type="entry name" value="P-loop containing nucleoside triphosphate hydrolases"/>
    <property type="match status" value="1"/>
</dbReference>
<dbReference type="GO" id="GO:0006508">
    <property type="term" value="P:proteolysis"/>
    <property type="evidence" value="ECO:0007669"/>
    <property type="project" value="UniProtKB-KW"/>
</dbReference>
<dbReference type="CDD" id="cd19500">
    <property type="entry name" value="RecA-like_Lon"/>
    <property type="match status" value="1"/>
</dbReference>
<dbReference type="Gene3D" id="3.30.230.10">
    <property type="match status" value="1"/>
</dbReference>
<dbReference type="InterPro" id="IPR008268">
    <property type="entry name" value="Peptidase_S16_AS"/>
</dbReference>
<comment type="similarity">
    <text evidence="7 10 11">Belongs to the peptidase S16 family.</text>
</comment>
<dbReference type="PANTHER" id="PTHR10046">
    <property type="entry name" value="ATP DEPENDENT LON PROTEASE FAMILY MEMBER"/>
    <property type="match status" value="1"/>
</dbReference>
<evidence type="ECO:0000313" key="17">
    <source>
        <dbReference type="RefSeq" id="XP_025410436.1"/>
    </source>
</evidence>
<evidence type="ECO:0000256" key="5">
    <source>
        <dbReference type="ARBA" id="ARBA00022840"/>
    </source>
</evidence>
<evidence type="ECO:0000256" key="12">
    <source>
        <dbReference type="RuleBase" id="RU000592"/>
    </source>
</evidence>
<dbReference type="GO" id="GO:0004176">
    <property type="term" value="F:ATP-dependent peptidase activity"/>
    <property type="evidence" value="ECO:0007669"/>
    <property type="project" value="UniProtKB-UniRule"/>
</dbReference>
<dbReference type="EC" id="3.4.21.-" evidence="7 12"/>
<dbReference type="Pfam" id="PF02190">
    <property type="entry name" value="LON_substr_bdg"/>
    <property type="match status" value="1"/>
</dbReference>
<dbReference type="InterPro" id="IPR027065">
    <property type="entry name" value="Lon_Prtase"/>
</dbReference>
<dbReference type="InterPro" id="IPR027417">
    <property type="entry name" value="P-loop_NTPase"/>
</dbReference>
<comment type="catalytic activity">
    <reaction evidence="6">
        <text>Hydrolysis of proteins in presence of ATP.</text>
        <dbReference type="EC" id="3.4.21.53"/>
    </reaction>
</comment>
<name>A0A2S2R3Y0_9HEMI</name>
<dbReference type="SMART" id="SM00382">
    <property type="entry name" value="AAA"/>
    <property type="match status" value="1"/>
</dbReference>
<protein>
    <recommendedName>
        <fullName evidence="7 12">Lon protease homolog</fullName>
        <ecNumber evidence="7 12">3.4.21.-</ecNumber>
    </recommendedName>
</protein>
<dbReference type="InterPro" id="IPR014721">
    <property type="entry name" value="Ribsml_uS5_D2-typ_fold_subgr"/>
</dbReference>
<evidence type="ECO:0000256" key="8">
    <source>
        <dbReference type="PIRSR" id="PIRSR001174-1"/>
    </source>
</evidence>
<dbReference type="Pfam" id="PF00004">
    <property type="entry name" value="AAA"/>
    <property type="match status" value="1"/>
</dbReference>
<proteinExistence type="inferred from homology"/>
<keyword evidence="2 7" id="KW-0547">Nucleotide-binding</keyword>
<evidence type="ECO:0000256" key="3">
    <source>
        <dbReference type="ARBA" id="ARBA00022801"/>
    </source>
</evidence>
<dbReference type="InterPro" id="IPR003593">
    <property type="entry name" value="AAA+_ATPase"/>
</dbReference>
<dbReference type="EMBL" id="GGMS01015430">
    <property type="protein sequence ID" value="MBY84633.1"/>
    <property type="molecule type" value="Transcribed_RNA"/>
</dbReference>
<keyword evidence="16" id="KW-1185">Reference proteome</keyword>
<evidence type="ECO:0000256" key="6">
    <source>
        <dbReference type="ARBA" id="ARBA00050665"/>
    </source>
</evidence>
<keyword evidence="5 7" id="KW-0067">ATP-binding</keyword>
<reference evidence="15" key="1">
    <citation type="submission" date="2018-04" db="EMBL/GenBank/DDBJ databases">
        <title>Transcriptome assembly of Sipha flava.</title>
        <authorList>
            <person name="Scully E.D."/>
            <person name="Geib S.M."/>
            <person name="Palmer N.A."/>
            <person name="Koch K."/>
            <person name="Bradshaw J."/>
            <person name="Heng-Moss T."/>
            <person name="Sarath G."/>
        </authorList>
    </citation>
    <scope>NUCLEOTIDE SEQUENCE</scope>
</reference>
<feature type="active site" evidence="8 10">
    <location>
        <position position="728"/>
    </location>
</feature>
<sequence length="797" mass="89359">MNIPVELPVVYTTQILIPGFILKIRLETLKNSDLLNYLYQDLKNTESTHMIGIIPLIDIGKVDNVIGTVGLIQSVIQIGSVSEEFFLLVQGICRFLLNETISVEPLKIVKITPIDNFKILSGDENEKTELKVEFEKTLSNLITYSEPGIINPLINKNFQKFLKQFPLHLIIEYFLKNIIQITPSDAYEILRATSLNALVKFVINWMKQKTIKENNSSTFDKTGLLSLPSAVIIGSNTDKKKILKKHLSPELEEIYTAIKNSNMPAPVYDVIIKDFNRLLKMNSFQSDYSVYLNYVNYVVNLPWNKSTKETLDLEKARNVLQLEHYGMDEVKKRIIQFIAVKILNPERRGPILCLIGPPGVGKTTIAKAIGDSLNRTFKRISLGGINNFSDIKGHRKTYIGAMPGRIIQAISQAQTNNPIILLDEIDKMYKGPNGDPAAALLEVLDPEQNNSFVDSYVNVPFDISQVMFISTANHVAGIPQTLRDRLEIIYLEGYTVEEKMKIAENYLIPKLLKDLKMNELHITICKNTINNIIRKYTCEAGVRELQRKLEAICHYIAVEIVENSDKESKNYVITPESLINILGNEIYNINNVLVEKSSERVGIAIGLSWSPTGGLIQVIEASKIHFHKNNSQLVLTGLVGQTLRESVAIALNWIQSFAKKNELDINNCCIHVHLPYGGLKKDGPSAGITIVCAIVSLLWEIPLKPMIAMTGEISLKGDILPVGGVKDKILAAYNANLRTIIIPEFNMKDVNSLPENIREDLNIIPVNHLKEVLDVVIPGGLAFLQNPTVNLVPRSKI</sequence>
<evidence type="ECO:0000256" key="9">
    <source>
        <dbReference type="PIRSR" id="PIRSR001174-2"/>
    </source>
</evidence>
<dbReference type="Pfam" id="PF22667">
    <property type="entry name" value="Lon_lid"/>
    <property type="match status" value="1"/>
</dbReference>
<evidence type="ECO:0000256" key="11">
    <source>
        <dbReference type="RuleBase" id="RU000591"/>
    </source>
</evidence>
<dbReference type="Gene3D" id="1.10.8.60">
    <property type="match status" value="1"/>
</dbReference>
<dbReference type="SUPFAM" id="SSF54211">
    <property type="entry name" value="Ribosomal protein S5 domain 2-like"/>
    <property type="match status" value="1"/>
</dbReference>
<organism evidence="15">
    <name type="scientific">Sipha flava</name>
    <name type="common">yellow sugarcane aphid</name>
    <dbReference type="NCBI Taxonomy" id="143950"/>
    <lineage>
        <taxon>Eukaryota</taxon>
        <taxon>Metazoa</taxon>
        <taxon>Ecdysozoa</taxon>
        <taxon>Arthropoda</taxon>
        <taxon>Hexapoda</taxon>
        <taxon>Insecta</taxon>
        <taxon>Pterygota</taxon>
        <taxon>Neoptera</taxon>
        <taxon>Paraneoptera</taxon>
        <taxon>Hemiptera</taxon>
        <taxon>Sternorrhyncha</taxon>
        <taxon>Aphidomorpha</taxon>
        <taxon>Aphidoidea</taxon>
        <taxon>Aphididae</taxon>
        <taxon>Sipha</taxon>
    </lineage>
</organism>
<keyword evidence="1 7" id="KW-0645">Protease</keyword>
<evidence type="ECO:0000256" key="4">
    <source>
        <dbReference type="ARBA" id="ARBA00022825"/>
    </source>
</evidence>
<gene>
    <name evidence="15" type="primary">lonp2</name>
    <name evidence="17" type="synonym">LOC112683569</name>
    <name evidence="15" type="ORF">g.156139</name>
</gene>
<dbReference type="InterPro" id="IPR008269">
    <property type="entry name" value="Lon_proteolytic"/>
</dbReference>
<accession>A0A2S2R3Y0</accession>
<dbReference type="NCBIfam" id="TIGR00763">
    <property type="entry name" value="lon"/>
    <property type="match status" value="1"/>
</dbReference>
<feature type="domain" description="Lon N-terminal" evidence="14">
    <location>
        <begin position="4"/>
        <end position="210"/>
    </location>
</feature>
<dbReference type="InterPro" id="IPR020568">
    <property type="entry name" value="Ribosomal_Su5_D2-typ_SF"/>
</dbReference>
<dbReference type="RefSeq" id="XP_025410436.1">
    <property type="nucleotide sequence ID" value="XM_025554651.1"/>
</dbReference>
<feature type="active site" evidence="8 10">
    <location>
        <position position="685"/>
    </location>
</feature>
<dbReference type="PROSITE" id="PS51786">
    <property type="entry name" value="LON_PROTEOLYTIC"/>
    <property type="match status" value="1"/>
</dbReference>
<dbReference type="PRINTS" id="PR00830">
    <property type="entry name" value="ENDOLAPTASE"/>
</dbReference>
<reference evidence="17" key="2">
    <citation type="submission" date="2025-04" db="UniProtKB">
        <authorList>
            <consortium name="RefSeq"/>
        </authorList>
    </citation>
    <scope>IDENTIFICATION</scope>
    <source>
        <tissue evidence="17">Whole body</tissue>
    </source>
</reference>
<evidence type="ECO:0000259" key="13">
    <source>
        <dbReference type="PROSITE" id="PS51786"/>
    </source>
</evidence>
<evidence type="ECO:0000256" key="2">
    <source>
        <dbReference type="ARBA" id="ARBA00022741"/>
    </source>
</evidence>
<evidence type="ECO:0000259" key="14">
    <source>
        <dbReference type="PROSITE" id="PS51787"/>
    </source>
</evidence>
<dbReference type="GO" id="GO:0030163">
    <property type="term" value="P:protein catabolic process"/>
    <property type="evidence" value="ECO:0007669"/>
    <property type="project" value="InterPro"/>
</dbReference>
<feature type="domain" description="Lon proteolytic" evidence="13">
    <location>
        <begin position="598"/>
        <end position="779"/>
    </location>
</feature>
<dbReference type="OrthoDB" id="2411602at2759"/>
<dbReference type="PROSITE" id="PS01046">
    <property type="entry name" value="LON_SER"/>
    <property type="match status" value="1"/>
</dbReference>
<feature type="binding site" evidence="9">
    <location>
        <begin position="356"/>
        <end position="363"/>
    </location>
    <ligand>
        <name>ATP</name>
        <dbReference type="ChEBI" id="CHEBI:30616"/>
    </ligand>
</feature>
<dbReference type="Pfam" id="PF05362">
    <property type="entry name" value="Lon_C"/>
    <property type="match status" value="1"/>
</dbReference>
<keyword evidence="4 7" id="KW-0720">Serine protease</keyword>
<dbReference type="GO" id="GO:0005524">
    <property type="term" value="F:ATP binding"/>
    <property type="evidence" value="ECO:0007669"/>
    <property type="project" value="UniProtKB-KW"/>
</dbReference>
<dbReference type="GO" id="GO:0016887">
    <property type="term" value="F:ATP hydrolysis activity"/>
    <property type="evidence" value="ECO:0007669"/>
    <property type="project" value="InterPro"/>
</dbReference>
<dbReference type="FunFam" id="3.40.50.300:FF:000021">
    <property type="entry name" value="Lon protease homolog"/>
    <property type="match status" value="1"/>
</dbReference>
<dbReference type="GO" id="GO:0004252">
    <property type="term" value="F:serine-type endopeptidase activity"/>
    <property type="evidence" value="ECO:0007669"/>
    <property type="project" value="UniProtKB-UniRule"/>
</dbReference>
<dbReference type="InterPro" id="IPR054594">
    <property type="entry name" value="Lon_lid"/>
</dbReference>
<dbReference type="InterPro" id="IPR003111">
    <property type="entry name" value="Lon_prtase_N"/>
</dbReference>
<dbReference type="InterPro" id="IPR004815">
    <property type="entry name" value="Lon_bac/euk-typ"/>
</dbReference>
<evidence type="ECO:0000256" key="1">
    <source>
        <dbReference type="ARBA" id="ARBA00022670"/>
    </source>
</evidence>
<dbReference type="Proteomes" id="UP000694846">
    <property type="component" value="Unplaced"/>
</dbReference>
<evidence type="ECO:0000313" key="15">
    <source>
        <dbReference type="EMBL" id="MBY84633.1"/>
    </source>
</evidence>
<keyword evidence="3 7" id="KW-0378">Hydrolase</keyword>
<dbReference type="InterPro" id="IPR003959">
    <property type="entry name" value="ATPase_AAA_core"/>
</dbReference>
<evidence type="ECO:0000256" key="7">
    <source>
        <dbReference type="PIRNR" id="PIRNR001174"/>
    </source>
</evidence>